<proteinExistence type="predicted"/>
<reference evidence="1 2" key="1">
    <citation type="journal article" date="2016" name="Nat. Commun.">
        <title>Thousands of microbial genomes shed light on interconnected biogeochemical processes in an aquifer system.</title>
        <authorList>
            <person name="Anantharaman K."/>
            <person name="Brown C.T."/>
            <person name="Hug L.A."/>
            <person name="Sharon I."/>
            <person name="Castelle C.J."/>
            <person name="Probst A.J."/>
            <person name="Thomas B.C."/>
            <person name="Singh A."/>
            <person name="Wilkins M.J."/>
            <person name="Karaoz U."/>
            <person name="Brodie E.L."/>
            <person name="Williams K.H."/>
            <person name="Hubbard S.S."/>
            <person name="Banfield J.F."/>
        </authorList>
    </citation>
    <scope>NUCLEOTIDE SEQUENCE [LARGE SCALE GENOMIC DNA]</scope>
</reference>
<organism evidence="1 2">
    <name type="scientific">Candidatus Brennerbacteria bacterium RIFOXYD1_FULL_41_16</name>
    <dbReference type="NCBI Taxonomy" id="1797529"/>
    <lineage>
        <taxon>Bacteria</taxon>
        <taxon>Candidatus Brenneribacteriota</taxon>
    </lineage>
</organism>
<name>A0A1G1XJY5_9BACT</name>
<dbReference type="AlphaFoldDB" id="A0A1G1XJY5"/>
<accession>A0A1G1XJY5</accession>
<evidence type="ECO:0000313" key="1">
    <source>
        <dbReference type="EMBL" id="OGY40339.1"/>
    </source>
</evidence>
<sequence length="179" mass="20599">MKAGPYCGYGLEEIIKIKQKEERAIGKFFWGYSGVFCRPGLVNAFVKSSQSSKVIGLFIETKSSYSTTEQGKFTEFSEDKIHWQKLPKQVLLVGNTRKPHFAVCGKNLKRLNKRINLSDYKIFMKTGLFPHFDKTLNNYFRSRVDKALGVYSLSSSKDESSVEIKCSYELIEPYCVYIR</sequence>
<dbReference type="STRING" id="1797529.A2570_03625"/>
<gene>
    <name evidence="1" type="ORF">A2570_03625</name>
</gene>
<evidence type="ECO:0000313" key="2">
    <source>
        <dbReference type="Proteomes" id="UP000178570"/>
    </source>
</evidence>
<dbReference type="EMBL" id="MHHY01000009">
    <property type="protein sequence ID" value="OGY40339.1"/>
    <property type="molecule type" value="Genomic_DNA"/>
</dbReference>
<dbReference type="Proteomes" id="UP000178570">
    <property type="component" value="Unassembled WGS sequence"/>
</dbReference>
<comment type="caution">
    <text evidence="1">The sequence shown here is derived from an EMBL/GenBank/DDBJ whole genome shotgun (WGS) entry which is preliminary data.</text>
</comment>
<protein>
    <submittedName>
        <fullName evidence="1">Uncharacterized protein</fullName>
    </submittedName>
</protein>